<organism evidence="1 2">
    <name type="scientific">Steinernema carpocapsae</name>
    <name type="common">Entomopathogenic nematode</name>
    <dbReference type="NCBI Taxonomy" id="34508"/>
    <lineage>
        <taxon>Eukaryota</taxon>
        <taxon>Metazoa</taxon>
        <taxon>Ecdysozoa</taxon>
        <taxon>Nematoda</taxon>
        <taxon>Chromadorea</taxon>
        <taxon>Rhabditida</taxon>
        <taxon>Tylenchina</taxon>
        <taxon>Panagrolaimomorpha</taxon>
        <taxon>Strongyloidoidea</taxon>
        <taxon>Steinernematidae</taxon>
        <taxon>Steinernema</taxon>
    </lineage>
</organism>
<keyword evidence="2" id="KW-1185">Reference proteome</keyword>
<accession>A0A4U8V080</accession>
<comment type="caution">
    <text evidence="1">The sequence shown here is derived from an EMBL/GenBank/DDBJ whole genome shotgun (WGS) entry which is preliminary data.</text>
</comment>
<dbReference type="EMBL" id="AZBU02000001">
    <property type="protein sequence ID" value="TMS39266.1"/>
    <property type="molecule type" value="Genomic_DNA"/>
</dbReference>
<name>A0A4U8V080_STECR</name>
<evidence type="ECO:0000313" key="1">
    <source>
        <dbReference type="EMBL" id="TMS39266.1"/>
    </source>
</evidence>
<proteinExistence type="predicted"/>
<reference evidence="1 2" key="2">
    <citation type="journal article" date="2019" name="G3 (Bethesda)">
        <title>Hybrid Assembly of the Genome of the Entomopathogenic Nematode Steinernema carpocapsae Identifies the X-Chromosome.</title>
        <authorList>
            <person name="Serra L."/>
            <person name="Macchietto M."/>
            <person name="Macias-Munoz A."/>
            <person name="McGill C.J."/>
            <person name="Rodriguez I.M."/>
            <person name="Rodriguez B."/>
            <person name="Murad R."/>
            <person name="Mortazavi A."/>
        </authorList>
    </citation>
    <scope>NUCLEOTIDE SEQUENCE [LARGE SCALE GENOMIC DNA]</scope>
    <source>
        <strain evidence="1 2">ALL</strain>
    </source>
</reference>
<sequence>MISFDERRRLNLLEFNAKKTFSLRMHLLPNFEMYADITDSSDGRFECKKRAGTLCHRGAFIEKSEVT</sequence>
<reference evidence="1 2" key="1">
    <citation type="journal article" date="2015" name="Genome Biol.">
        <title>Comparative genomics of Steinernema reveals deeply conserved gene regulatory networks.</title>
        <authorList>
            <person name="Dillman A.R."/>
            <person name="Macchietto M."/>
            <person name="Porter C.F."/>
            <person name="Rogers A."/>
            <person name="Williams B."/>
            <person name="Antoshechkin I."/>
            <person name="Lee M.M."/>
            <person name="Goodwin Z."/>
            <person name="Lu X."/>
            <person name="Lewis E.E."/>
            <person name="Goodrich-Blair H."/>
            <person name="Stock S.P."/>
            <person name="Adams B.J."/>
            <person name="Sternberg P.W."/>
            <person name="Mortazavi A."/>
        </authorList>
    </citation>
    <scope>NUCLEOTIDE SEQUENCE [LARGE SCALE GENOMIC DNA]</scope>
    <source>
        <strain evidence="1 2">ALL</strain>
    </source>
</reference>
<protein>
    <submittedName>
        <fullName evidence="1">Uncharacterized protein</fullName>
    </submittedName>
</protein>
<dbReference type="AlphaFoldDB" id="A0A4U8V080"/>
<gene>
    <name evidence="1" type="ORF">L596_005816</name>
</gene>
<dbReference type="Proteomes" id="UP000298663">
    <property type="component" value="Unassembled WGS sequence"/>
</dbReference>
<evidence type="ECO:0000313" key="2">
    <source>
        <dbReference type="Proteomes" id="UP000298663"/>
    </source>
</evidence>